<keyword evidence="5" id="KW-0479">Metal-binding</keyword>
<dbReference type="InterPro" id="IPR014756">
    <property type="entry name" value="Ig_E-set"/>
</dbReference>
<feature type="compositionally biased region" description="Pro residues" evidence="10">
    <location>
        <begin position="607"/>
        <end position="616"/>
    </location>
</feature>
<comment type="similarity">
    <text evidence="3">Belongs to the tyrosinase family.</text>
</comment>
<dbReference type="InterPro" id="IPR008922">
    <property type="entry name" value="Di-copper_centre_dom_sf"/>
</dbReference>
<keyword evidence="4" id="KW-0964">Secreted</keyword>
<evidence type="ECO:0000313" key="13">
    <source>
        <dbReference type="Proteomes" id="UP000792457"/>
    </source>
</evidence>
<dbReference type="PANTHER" id="PTHR11511">
    <property type="entry name" value="LARVAL STORAGE PROTEIN/PHENOLOXIDASE"/>
    <property type="match status" value="1"/>
</dbReference>
<dbReference type="InterPro" id="IPR005204">
    <property type="entry name" value="Hemocyanin_N"/>
</dbReference>
<reference evidence="12" key="1">
    <citation type="submission" date="2013-04" db="EMBL/GenBank/DDBJ databases">
        <authorList>
            <person name="Qu J."/>
            <person name="Murali S.C."/>
            <person name="Bandaranaike D."/>
            <person name="Bellair M."/>
            <person name="Blankenburg K."/>
            <person name="Chao H."/>
            <person name="Dinh H."/>
            <person name="Doddapaneni H."/>
            <person name="Downs B."/>
            <person name="Dugan-Rocha S."/>
            <person name="Elkadiri S."/>
            <person name="Gnanaolivu R.D."/>
            <person name="Hernandez B."/>
            <person name="Javaid M."/>
            <person name="Jayaseelan J.C."/>
            <person name="Lee S."/>
            <person name="Li M."/>
            <person name="Ming W."/>
            <person name="Munidasa M."/>
            <person name="Muniz J."/>
            <person name="Nguyen L."/>
            <person name="Ongeri F."/>
            <person name="Osuji N."/>
            <person name="Pu L.-L."/>
            <person name="Puazo M."/>
            <person name="Qu C."/>
            <person name="Quiroz J."/>
            <person name="Raj R."/>
            <person name="Weissenberger G."/>
            <person name="Xin Y."/>
            <person name="Zou X."/>
            <person name="Han Y."/>
            <person name="Richards S."/>
            <person name="Worley K."/>
            <person name="Muzny D."/>
            <person name="Gibbs R."/>
        </authorList>
    </citation>
    <scope>NUCLEOTIDE SEQUENCE</scope>
    <source>
        <strain evidence="12">Sampled in the wild</strain>
    </source>
</reference>
<proteinExistence type="inferred from homology"/>
<dbReference type="Gene3D" id="2.60.40.1520">
    <property type="entry name" value="Hemocyanin, C-terminal domain"/>
    <property type="match status" value="1"/>
</dbReference>
<keyword evidence="9" id="KW-1015">Disulfide bond</keyword>
<dbReference type="AlphaFoldDB" id="A0A8K0KQK1"/>
<keyword evidence="7" id="KW-0186">Copper</keyword>
<gene>
    <name evidence="12" type="ORF">J437_LFUL018537</name>
</gene>
<dbReference type="GO" id="GO:0046872">
    <property type="term" value="F:metal ion binding"/>
    <property type="evidence" value="ECO:0007669"/>
    <property type="project" value="UniProtKB-KW"/>
</dbReference>
<evidence type="ECO:0000256" key="8">
    <source>
        <dbReference type="ARBA" id="ARBA00023033"/>
    </source>
</evidence>
<dbReference type="FunFam" id="1.10.1280.10:FF:000004">
    <property type="entry name" value="Hemocyanin subunit 2"/>
    <property type="match status" value="1"/>
</dbReference>
<comment type="caution">
    <text evidence="12">The sequence shown here is derived from an EMBL/GenBank/DDBJ whole genome shotgun (WGS) entry which is preliminary data.</text>
</comment>
<evidence type="ECO:0000256" key="10">
    <source>
        <dbReference type="SAM" id="MobiDB-lite"/>
    </source>
</evidence>
<feature type="compositionally biased region" description="Pro residues" evidence="10">
    <location>
        <begin position="586"/>
        <end position="598"/>
    </location>
</feature>
<comment type="cofactor">
    <cofactor evidence="1">
        <name>Cu(2+)</name>
        <dbReference type="ChEBI" id="CHEBI:29036"/>
    </cofactor>
</comment>
<dbReference type="PROSITE" id="PS00209">
    <property type="entry name" value="HEMOCYANIN_1"/>
    <property type="match status" value="1"/>
</dbReference>
<evidence type="ECO:0000256" key="5">
    <source>
        <dbReference type="ARBA" id="ARBA00022723"/>
    </source>
</evidence>
<evidence type="ECO:0000256" key="6">
    <source>
        <dbReference type="ARBA" id="ARBA00023002"/>
    </source>
</evidence>
<dbReference type="InterPro" id="IPR000896">
    <property type="entry name" value="Hemocyanin/hexamerin_mid_dom"/>
</dbReference>
<evidence type="ECO:0000256" key="9">
    <source>
        <dbReference type="ARBA" id="ARBA00023157"/>
    </source>
</evidence>
<comment type="subcellular location">
    <subcellularLocation>
        <location evidence="2">Secreted</location>
    </subcellularLocation>
</comment>
<dbReference type="Gene3D" id="1.10.1280.10">
    <property type="entry name" value="Di-copper center containing domain from catechol oxidase"/>
    <property type="match status" value="1"/>
</dbReference>
<dbReference type="Pfam" id="PF00372">
    <property type="entry name" value="Hemocyanin_M"/>
    <property type="match status" value="1"/>
</dbReference>
<dbReference type="GO" id="GO:0006582">
    <property type="term" value="P:melanin metabolic process"/>
    <property type="evidence" value="ECO:0007669"/>
    <property type="project" value="UniProtKB-ARBA"/>
</dbReference>
<accession>A0A8K0KQK1</accession>
<dbReference type="InterPro" id="IPR037020">
    <property type="entry name" value="Hemocyanin_C_sf"/>
</dbReference>
<dbReference type="InterPro" id="IPR005203">
    <property type="entry name" value="Hemocyanin_C"/>
</dbReference>
<dbReference type="PROSITE" id="PS00210">
    <property type="entry name" value="HEMOCYANIN_2"/>
    <property type="match status" value="1"/>
</dbReference>
<name>A0A8K0KQK1_LADFU</name>
<sequence>MRTYEDFLSAAVYCRGRINPYMYVYALSVAILHRPDTKGLRLPSLAEIFPDKYVDGGVFARAREESNVLQDGMRTPIELPKDYTASDLEEEHRVAYFREDLGINLHHWHWHLVYPGEAAANVVNKDRRGELFYYMHQQIIARYNFERLSNRLGRVKRLVNLRESITEGYFPKLDSLVASRIWQPRHSGSFLKDINREVDQIIFDLQDLERWRDRIIEAIQVGRVVNGKGENVDLTEMGGIDVLGNIMESANISINRNLYGDLHNLGHMAIAFIHDPDFRHLETFGVMGDPATAMRDPVFYRWHAFVDEIFQMHKRTLPRYTTAQLDYPGVKITKVELDTPGRSMNEFETFWQQRDIDLSRGMDFAPRGGVFARVTHLQHNAFNFRITVENNTNKQVQGTVRIFLAPKFDERGVGMLFKDQRLLFIELDKFTVTLKSNPKINLVERSSTLSSVAIPFETTFRDLESRPAGVSQDLFNFCGCGWPQNMLIPKGAPEGFPCELFIMISNFDNDKVDQPSGGGCEDAVSYCGLRDRKYPDRRSMGFPFDRMPRTGVDTLQQFLTPNMSVIDTKIVFATRTEAPKAAQTPAPAPLPAQPPKQTPAPGARPQAGPPSKPPAPAGGRRRQ</sequence>
<reference evidence="12" key="2">
    <citation type="submission" date="2017-10" db="EMBL/GenBank/DDBJ databases">
        <title>Ladona fulva Genome sequencing and assembly.</title>
        <authorList>
            <person name="Murali S."/>
            <person name="Richards S."/>
            <person name="Bandaranaike D."/>
            <person name="Bellair M."/>
            <person name="Blankenburg K."/>
            <person name="Chao H."/>
            <person name="Dinh H."/>
            <person name="Doddapaneni H."/>
            <person name="Dugan-Rocha S."/>
            <person name="Elkadiri S."/>
            <person name="Gnanaolivu R."/>
            <person name="Hernandez B."/>
            <person name="Skinner E."/>
            <person name="Javaid M."/>
            <person name="Lee S."/>
            <person name="Li M."/>
            <person name="Ming W."/>
            <person name="Munidasa M."/>
            <person name="Muniz J."/>
            <person name="Nguyen L."/>
            <person name="Hughes D."/>
            <person name="Osuji N."/>
            <person name="Pu L.-L."/>
            <person name="Puazo M."/>
            <person name="Qu C."/>
            <person name="Quiroz J."/>
            <person name="Raj R."/>
            <person name="Weissenberger G."/>
            <person name="Xin Y."/>
            <person name="Zou X."/>
            <person name="Han Y."/>
            <person name="Worley K."/>
            <person name="Muzny D."/>
            <person name="Gibbs R."/>
        </authorList>
    </citation>
    <scope>NUCLEOTIDE SEQUENCE</scope>
    <source>
        <strain evidence="12">Sampled in the wild</strain>
    </source>
</reference>
<keyword evidence="6" id="KW-0560">Oxidoreductase</keyword>
<dbReference type="Gene3D" id="1.20.1370.10">
    <property type="entry name" value="Hemocyanin, N-terminal domain"/>
    <property type="match status" value="1"/>
</dbReference>
<evidence type="ECO:0000256" key="4">
    <source>
        <dbReference type="ARBA" id="ARBA00022525"/>
    </source>
</evidence>
<dbReference type="SUPFAM" id="SSF48056">
    <property type="entry name" value="Di-copper centre-containing domain"/>
    <property type="match status" value="1"/>
</dbReference>
<evidence type="ECO:0000256" key="3">
    <source>
        <dbReference type="ARBA" id="ARBA00009928"/>
    </source>
</evidence>
<dbReference type="Pfam" id="PF03723">
    <property type="entry name" value="Hemocyanin_C"/>
    <property type="match status" value="1"/>
</dbReference>
<evidence type="ECO:0000256" key="2">
    <source>
        <dbReference type="ARBA" id="ARBA00004613"/>
    </source>
</evidence>
<protein>
    <recommendedName>
        <fullName evidence="11">Tyrosinase copper-binding domain-containing protein</fullName>
    </recommendedName>
</protein>
<evidence type="ECO:0000256" key="7">
    <source>
        <dbReference type="ARBA" id="ARBA00023008"/>
    </source>
</evidence>
<dbReference type="InterPro" id="IPR013788">
    <property type="entry name" value="Hemocyanin/hexamerin"/>
</dbReference>
<dbReference type="PRINTS" id="PR00187">
    <property type="entry name" value="HAEMOCYANIN"/>
</dbReference>
<keyword evidence="13" id="KW-1185">Reference proteome</keyword>
<feature type="region of interest" description="Disordered" evidence="10">
    <location>
        <begin position="577"/>
        <end position="623"/>
    </location>
</feature>
<dbReference type="InterPro" id="IPR036697">
    <property type="entry name" value="Hemocyanin_N_sf"/>
</dbReference>
<evidence type="ECO:0000256" key="1">
    <source>
        <dbReference type="ARBA" id="ARBA00001973"/>
    </source>
</evidence>
<dbReference type="EMBL" id="KZ309394">
    <property type="protein sequence ID" value="KAG8238619.1"/>
    <property type="molecule type" value="Genomic_DNA"/>
</dbReference>
<dbReference type="OrthoDB" id="8119704at2759"/>
<organism evidence="12 13">
    <name type="scientific">Ladona fulva</name>
    <name type="common">Scarce chaser dragonfly</name>
    <name type="synonym">Libellula fulva</name>
    <dbReference type="NCBI Taxonomy" id="123851"/>
    <lineage>
        <taxon>Eukaryota</taxon>
        <taxon>Metazoa</taxon>
        <taxon>Ecdysozoa</taxon>
        <taxon>Arthropoda</taxon>
        <taxon>Hexapoda</taxon>
        <taxon>Insecta</taxon>
        <taxon>Pterygota</taxon>
        <taxon>Palaeoptera</taxon>
        <taxon>Odonata</taxon>
        <taxon>Epiprocta</taxon>
        <taxon>Anisoptera</taxon>
        <taxon>Libelluloidea</taxon>
        <taxon>Libellulidae</taxon>
        <taxon>Ladona</taxon>
    </lineage>
</organism>
<dbReference type="Pfam" id="PF03722">
    <property type="entry name" value="Hemocyanin_N"/>
    <property type="match status" value="1"/>
</dbReference>
<dbReference type="GO" id="GO:0004503">
    <property type="term" value="F:tyrosinase activity"/>
    <property type="evidence" value="ECO:0007669"/>
    <property type="project" value="UniProtKB-ARBA"/>
</dbReference>
<feature type="domain" description="Tyrosinase copper-binding" evidence="11">
    <location>
        <begin position="296"/>
        <end position="307"/>
    </location>
</feature>
<keyword evidence="8" id="KW-0503">Monooxygenase</keyword>
<dbReference type="PANTHER" id="PTHR11511:SF4">
    <property type="entry name" value="PHENOLOXIDASE 2-RELATED"/>
    <property type="match status" value="1"/>
</dbReference>
<dbReference type="FunFam" id="2.60.40.1520:FF:000001">
    <property type="entry name" value="Hemocyanin subunit 2"/>
    <property type="match status" value="1"/>
</dbReference>
<dbReference type="GO" id="GO:0005576">
    <property type="term" value="C:extracellular region"/>
    <property type="evidence" value="ECO:0007669"/>
    <property type="project" value="UniProtKB-SubCell"/>
</dbReference>
<dbReference type="SUPFAM" id="SSF48050">
    <property type="entry name" value="Hemocyanin, N-terminal domain"/>
    <property type="match status" value="1"/>
</dbReference>
<dbReference type="InterPro" id="IPR002227">
    <property type="entry name" value="Tyrosinase_Cu-bd"/>
</dbReference>
<dbReference type="PROSITE" id="PS00498">
    <property type="entry name" value="TYROSINASE_2"/>
    <property type="match status" value="1"/>
</dbReference>
<dbReference type="Proteomes" id="UP000792457">
    <property type="component" value="Unassembled WGS sequence"/>
</dbReference>
<evidence type="ECO:0000313" key="12">
    <source>
        <dbReference type="EMBL" id="KAG8238619.1"/>
    </source>
</evidence>
<dbReference type="SUPFAM" id="SSF81296">
    <property type="entry name" value="E set domains"/>
    <property type="match status" value="1"/>
</dbReference>
<evidence type="ECO:0000259" key="11">
    <source>
        <dbReference type="PROSITE" id="PS00498"/>
    </source>
</evidence>